<dbReference type="AlphaFoldDB" id="A0A8C4SGD4"/>
<name>A0A8C4SGD4_ERPCA</name>
<reference evidence="1" key="2">
    <citation type="submission" date="2025-08" db="UniProtKB">
        <authorList>
            <consortium name="Ensembl"/>
        </authorList>
    </citation>
    <scope>IDENTIFICATION</scope>
</reference>
<reference evidence="1" key="3">
    <citation type="submission" date="2025-09" db="UniProtKB">
        <authorList>
            <consortium name="Ensembl"/>
        </authorList>
    </citation>
    <scope>IDENTIFICATION</scope>
</reference>
<dbReference type="Ensembl" id="ENSECRT00000016283.1">
    <property type="protein sequence ID" value="ENSECRP00000015997.1"/>
    <property type="gene ID" value="ENSECRG00000010680.1"/>
</dbReference>
<evidence type="ECO:0000313" key="2">
    <source>
        <dbReference type="Proteomes" id="UP000694620"/>
    </source>
</evidence>
<dbReference type="Proteomes" id="UP000694620">
    <property type="component" value="Chromosome 12"/>
</dbReference>
<dbReference type="Pfam" id="PF15226">
    <property type="entry name" value="HPIP"/>
    <property type="match status" value="1"/>
</dbReference>
<dbReference type="InterPro" id="IPR029195">
    <property type="entry name" value="HCFC1R1"/>
</dbReference>
<keyword evidence="2" id="KW-1185">Reference proteome</keyword>
<evidence type="ECO:0000313" key="1">
    <source>
        <dbReference type="Ensembl" id="ENSECRP00000015997.1"/>
    </source>
</evidence>
<proteinExistence type="predicted"/>
<protein>
    <submittedName>
        <fullName evidence="1">Uncharacterized protein</fullName>
    </submittedName>
</protein>
<organism evidence="1 2">
    <name type="scientific">Erpetoichthys calabaricus</name>
    <name type="common">Rope fish</name>
    <name type="synonym">Calamoichthys calabaricus</name>
    <dbReference type="NCBI Taxonomy" id="27687"/>
    <lineage>
        <taxon>Eukaryota</taxon>
        <taxon>Metazoa</taxon>
        <taxon>Chordata</taxon>
        <taxon>Craniata</taxon>
        <taxon>Vertebrata</taxon>
        <taxon>Euteleostomi</taxon>
        <taxon>Actinopterygii</taxon>
        <taxon>Polypteriformes</taxon>
        <taxon>Polypteridae</taxon>
        <taxon>Erpetoichthys</taxon>
    </lineage>
</organism>
<accession>A0A8C4SGD4</accession>
<sequence>MVFCNTAPLLCVFLSRGPVSKHFVTEEQMATRFTCLSLNNDHCYASTGFPAQPGHCHGLEPCLLDKEKQLSFDPKGSVVLHPCVAHI</sequence>
<reference evidence="1" key="1">
    <citation type="submission" date="2021-06" db="EMBL/GenBank/DDBJ databases">
        <authorList>
            <consortium name="Wellcome Sanger Institute Data Sharing"/>
        </authorList>
    </citation>
    <scope>NUCLEOTIDE SEQUENCE [LARGE SCALE GENOMIC DNA]</scope>
</reference>